<dbReference type="PANTHER" id="PTHR43233">
    <property type="entry name" value="FAMILY N-ACETYLTRANSFERASE, PUTATIVE (AFU_ORTHOLOGUE AFUA_6G03350)-RELATED"/>
    <property type="match status" value="1"/>
</dbReference>
<dbReference type="InterPro" id="IPR000182">
    <property type="entry name" value="GNAT_dom"/>
</dbReference>
<proteinExistence type="predicted"/>
<evidence type="ECO:0000313" key="6">
    <source>
        <dbReference type="Proteomes" id="UP000490939"/>
    </source>
</evidence>
<gene>
    <name evidence="2" type="ORF">BLS_000626</name>
    <name evidence="3" type="ORF">EG327_009602</name>
    <name evidence="4" type="ORF">EG328_003943</name>
</gene>
<evidence type="ECO:0000313" key="3">
    <source>
        <dbReference type="EMBL" id="KAE9972081.1"/>
    </source>
</evidence>
<dbReference type="GO" id="GO:0016747">
    <property type="term" value="F:acyltransferase activity, transferring groups other than amino-acyl groups"/>
    <property type="evidence" value="ECO:0007669"/>
    <property type="project" value="InterPro"/>
</dbReference>
<feature type="domain" description="N-acetyltransferase" evidence="1">
    <location>
        <begin position="63"/>
        <end position="145"/>
    </location>
</feature>
<protein>
    <recommendedName>
        <fullName evidence="1">N-acetyltransferase domain-containing protein</fullName>
    </recommendedName>
</protein>
<dbReference type="EMBL" id="WNWQ01001117">
    <property type="protein sequence ID" value="KAE9962230.1"/>
    <property type="molecule type" value="Genomic_DNA"/>
</dbReference>
<dbReference type="EMBL" id="WNWS01000222">
    <property type="protein sequence ID" value="KAE9974298.1"/>
    <property type="molecule type" value="Genomic_DNA"/>
</dbReference>
<dbReference type="AlphaFoldDB" id="A0A8H3US74"/>
<dbReference type="Proteomes" id="UP000447873">
    <property type="component" value="Unassembled WGS sequence"/>
</dbReference>
<dbReference type="PANTHER" id="PTHR43233:SF1">
    <property type="entry name" value="FAMILY N-ACETYLTRANSFERASE, PUTATIVE (AFU_ORTHOLOGUE AFUA_6G03350)-RELATED"/>
    <property type="match status" value="1"/>
</dbReference>
<dbReference type="Proteomes" id="UP000433883">
    <property type="component" value="Unassembled WGS sequence"/>
</dbReference>
<reference evidence="4 5" key="1">
    <citation type="submission" date="2018-12" db="EMBL/GenBank/DDBJ databases">
        <title>Venturia inaequalis Genome Resource.</title>
        <authorList>
            <person name="Lichtner F.J."/>
        </authorList>
    </citation>
    <scope>NUCLEOTIDE SEQUENCE [LARGE SCALE GENOMIC DNA]</scope>
    <source>
        <strain evidence="4 5">120213</strain>
        <strain evidence="2">Bline_iso_100314</strain>
        <strain evidence="3 6">DMI_063113</strain>
    </source>
</reference>
<sequence>MSAPNYSWTKIIADKKFIIDNDKAAISRAFFQNALASDDIDWADPVSPSTLELMIENACTIGVYVVENHASGDSSQKQIGFARIITDYSTLLYLTDVYLQPEYRGLGIAKWLMVCVKEIIDAIPSLRRCLLLTGANGKGPKFYEQELDMKVFQAGDEGRVVMMKRPKPKE</sequence>
<dbReference type="EMBL" id="WNWR01000647">
    <property type="protein sequence ID" value="KAE9972081.1"/>
    <property type="molecule type" value="Genomic_DNA"/>
</dbReference>
<comment type="caution">
    <text evidence="4">The sequence shown here is derived from an EMBL/GenBank/DDBJ whole genome shotgun (WGS) entry which is preliminary data.</text>
</comment>
<dbReference type="InterPro" id="IPR053144">
    <property type="entry name" value="Acetyltransferase_Butenolide"/>
</dbReference>
<keyword evidence="6" id="KW-1185">Reference proteome</keyword>
<evidence type="ECO:0000313" key="4">
    <source>
        <dbReference type="EMBL" id="KAE9974298.1"/>
    </source>
</evidence>
<organism evidence="4 5">
    <name type="scientific">Venturia inaequalis</name>
    <name type="common">Apple scab fungus</name>
    <dbReference type="NCBI Taxonomy" id="5025"/>
    <lineage>
        <taxon>Eukaryota</taxon>
        <taxon>Fungi</taxon>
        <taxon>Dikarya</taxon>
        <taxon>Ascomycota</taxon>
        <taxon>Pezizomycotina</taxon>
        <taxon>Dothideomycetes</taxon>
        <taxon>Pleosporomycetidae</taxon>
        <taxon>Venturiales</taxon>
        <taxon>Venturiaceae</taxon>
        <taxon>Venturia</taxon>
    </lineage>
</organism>
<name>A0A8H3US74_VENIN</name>
<dbReference type="Pfam" id="PF13508">
    <property type="entry name" value="Acetyltransf_7"/>
    <property type="match status" value="1"/>
</dbReference>
<dbReference type="SUPFAM" id="SSF55729">
    <property type="entry name" value="Acyl-CoA N-acyltransferases (Nat)"/>
    <property type="match status" value="1"/>
</dbReference>
<evidence type="ECO:0000259" key="1">
    <source>
        <dbReference type="Pfam" id="PF13508"/>
    </source>
</evidence>
<accession>A0A8H3US74</accession>
<dbReference type="Proteomes" id="UP000490939">
    <property type="component" value="Unassembled WGS sequence"/>
</dbReference>
<dbReference type="OrthoDB" id="10039976at2759"/>
<dbReference type="InterPro" id="IPR016181">
    <property type="entry name" value="Acyl_CoA_acyltransferase"/>
</dbReference>
<evidence type="ECO:0000313" key="2">
    <source>
        <dbReference type="EMBL" id="KAE9962230.1"/>
    </source>
</evidence>
<dbReference type="CDD" id="cd04301">
    <property type="entry name" value="NAT_SF"/>
    <property type="match status" value="1"/>
</dbReference>
<evidence type="ECO:0000313" key="5">
    <source>
        <dbReference type="Proteomes" id="UP000447873"/>
    </source>
</evidence>
<dbReference type="Gene3D" id="3.40.630.30">
    <property type="match status" value="1"/>
</dbReference>